<protein>
    <recommendedName>
        <fullName evidence="3">YheC/YheD family protein</fullName>
    </recommendedName>
</protein>
<dbReference type="RefSeq" id="WP_212772292.1">
    <property type="nucleotide sequence ID" value="NZ_AP024601.1"/>
</dbReference>
<reference evidence="1" key="1">
    <citation type="journal article" date="2013" name="Int. J. Syst. Evol. Microbiol.">
        <title>Polycladomyces abyssicola gen. nov., sp. nov., a thermophilic filamentous bacterium isolated from hemipelagic sediment.</title>
        <authorList>
            <person name="Tsubouchi T."/>
            <person name="Shimane Y."/>
            <person name="Mori K."/>
            <person name="Usui K."/>
            <person name="Hiraki T."/>
            <person name="Tame A."/>
            <person name="Uematsu K."/>
            <person name="Maruyama T."/>
            <person name="Hatada Y."/>
        </authorList>
    </citation>
    <scope>NUCLEOTIDE SEQUENCE</scope>
    <source>
        <strain evidence="1">JIR-001</strain>
    </source>
</reference>
<dbReference type="Gene3D" id="3.30.470.20">
    <property type="entry name" value="ATP-grasp fold, B domain"/>
    <property type="match status" value="1"/>
</dbReference>
<dbReference type="AlphaFoldDB" id="A0A8D5ZKV7"/>
<reference evidence="1" key="2">
    <citation type="journal article" date="2021" name="Microbiol. Resour. Announc.">
        <title>Complete Genome Sequence of Polycladomyces abyssicola JIR-001T, Isolated from Hemipelagic Sediment in Deep Seawater.</title>
        <authorList>
            <person name="Tsubouchi T."/>
            <person name="Kaneko Y."/>
        </authorList>
    </citation>
    <scope>NUCLEOTIDE SEQUENCE</scope>
    <source>
        <strain evidence="1">JIR-001</strain>
    </source>
</reference>
<gene>
    <name evidence="1" type="ORF">JIR001_16520</name>
</gene>
<accession>A0A8D5ZKV7</accession>
<evidence type="ECO:0008006" key="3">
    <source>
        <dbReference type="Google" id="ProtNLM"/>
    </source>
</evidence>
<dbReference type="EMBL" id="AP024601">
    <property type="protein sequence ID" value="BCU81869.1"/>
    <property type="molecule type" value="Genomic_DNA"/>
</dbReference>
<dbReference type="Proteomes" id="UP000677436">
    <property type="component" value="Chromosome"/>
</dbReference>
<proteinExistence type="predicted"/>
<sequence>MSIKKHHVKSKLAVAYQLIHTPKIAVHIPKTELLYKNSLKRMIKKHDKVYLKPDKGFKSRGVIRIERLKDHRFKIRYGSHKKYADRKNLWKKVYRLTKGKKYIIQQAIDSVTKNRRHFDLRCHVLRIHGKWVVGGICGRLGAPGSIVTTSHLGGTPTPIYKLFTRHLKYSSKESVKMIQRLKECAVKTVKNVSRMYPNLKEFAVDMGIDRKKRIWIYEVNIEPLTKANFKKLPDKTLYRKIQRMRKIAR</sequence>
<dbReference type="KEGG" id="pabs:JIR001_16520"/>
<name>A0A8D5ZKV7_9BACL</name>
<evidence type="ECO:0000313" key="1">
    <source>
        <dbReference type="EMBL" id="BCU81869.1"/>
    </source>
</evidence>
<dbReference type="InterPro" id="IPR026838">
    <property type="entry name" value="YheC/D"/>
</dbReference>
<evidence type="ECO:0000313" key="2">
    <source>
        <dbReference type="Proteomes" id="UP000677436"/>
    </source>
</evidence>
<dbReference type="SUPFAM" id="SSF56059">
    <property type="entry name" value="Glutathione synthetase ATP-binding domain-like"/>
    <property type="match status" value="1"/>
</dbReference>
<keyword evidence="2" id="KW-1185">Reference proteome</keyword>
<dbReference type="Pfam" id="PF14398">
    <property type="entry name" value="ATPgrasp_YheCD"/>
    <property type="match status" value="1"/>
</dbReference>
<organism evidence="1 2">
    <name type="scientific">Polycladomyces abyssicola</name>
    <dbReference type="NCBI Taxonomy" id="1125966"/>
    <lineage>
        <taxon>Bacteria</taxon>
        <taxon>Bacillati</taxon>
        <taxon>Bacillota</taxon>
        <taxon>Bacilli</taxon>
        <taxon>Bacillales</taxon>
        <taxon>Thermoactinomycetaceae</taxon>
        <taxon>Polycladomyces</taxon>
    </lineage>
</organism>